<dbReference type="InterPro" id="IPR036514">
    <property type="entry name" value="SGNH_hydro_sf"/>
</dbReference>
<dbReference type="EnsemblMetazoa" id="G33460.1">
    <property type="protein sequence ID" value="G33460.1:cds"/>
    <property type="gene ID" value="G33460"/>
</dbReference>
<proteinExistence type="predicted"/>
<dbReference type="Gene3D" id="3.40.50.1110">
    <property type="entry name" value="SGNH hydrolase"/>
    <property type="match status" value="1"/>
</dbReference>
<organism evidence="1 2">
    <name type="scientific">Magallana gigas</name>
    <name type="common">Pacific oyster</name>
    <name type="synonym">Crassostrea gigas</name>
    <dbReference type="NCBI Taxonomy" id="29159"/>
    <lineage>
        <taxon>Eukaryota</taxon>
        <taxon>Metazoa</taxon>
        <taxon>Spiralia</taxon>
        <taxon>Lophotrochozoa</taxon>
        <taxon>Mollusca</taxon>
        <taxon>Bivalvia</taxon>
        <taxon>Autobranchia</taxon>
        <taxon>Pteriomorphia</taxon>
        <taxon>Ostreida</taxon>
        <taxon>Ostreoidea</taxon>
        <taxon>Ostreidae</taxon>
        <taxon>Magallana</taxon>
    </lineage>
</organism>
<evidence type="ECO:0000313" key="1">
    <source>
        <dbReference type="EnsemblMetazoa" id="G33460.1:cds"/>
    </source>
</evidence>
<reference evidence="1" key="1">
    <citation type="submission" date="2022-08" db="UniProtKB">
        <authorList>
            <consortium name="EnsemblMetazoa"/>
        </authorList>
    </citation>
    <scope>IDENTIFICATION</scope>
    <source>
        <strain evidence="1">05x7-T-G4-1.051#20</strain>
    </source>
</reference>
<accession>A0A8W8MIQ0</accession>
<sequence length="146" mass="17160">VNYKRTLSSQKKKIRSLRPRIIIVQLGGNDLCIPNTRPEVFACELTGWMQTLMVQHVHIKHVFICELFVRQITRGVNVQTYEKRRTIVNKMLKAFLDTEENMTFWRHLRLMNSPLDVSDKDGVHLTTLGTKKFYRSLRLALLHAVR</sequence>
<name>A0A8W8MIQ0_MAGGI</name>
<dbReference type="Proteomes" id="UP000005408">
    <property type="component" value="Unassembled WGS sequence"/>
</dbReference>
<protein>
    <submittedName>
        <fullName evidence="1">Uncharacterized protein</fullName>
    </submittedName>
</protein>
<evidence type="ECO:0000313" key="2">
    <source>
        <dbReference type="Proteomes" id="UP000005408"/>
    </source>
</evidence>
<keyword evidence="2" id="KW-1185">Reference proteome</keyword>
<dbReference type="SUPFAM" id="SSF52266">
    <property type="entry name" value="SGNH hydrolase"/>
    <property type="match status" value="1"/>
</dbReference>
<dbReference type="AlphaFoldDB" id="A0A8W8MIQ0"/>